<sequence length="173" mass="19905">MYGIYRELSSVRTLMLEVMIYSKVINYKNQSLCNFALRFLSQCWKVDPPIFVNRLANLLLEKILKIKRINHARIYYNSDVLFYSLPFAIGKLYMLSKDSGDASIFDDEEDTVTRSFLVIEINYTQQFNKSSQLRNFLRMQSPFLSSSSASSIVSVLVHQCLALVRISCGDASL</sequence>
<organism evidence="1 2">
    <name type="scientific">Cannabis sativa</name>
    <name type="common">Hemp</name>
    <name type="synonym">Marijuana</name>
    <dbReference type="NCBI Taxonomy" id="3483"/>
    <lineage>
        <taxon>Eukaryota</taxon>
        <taxon>Viridiplantae</taxon>
        <taxon>Streptophyta</taxon>
        <taxon>Embryophyta</taxon>
        <taxon>Tracheophyta</taxon>
        <taxon>Spermatophyta</taxon>
        <taxon>Magnoliopsida</taxon>
        <taxon>eudicotyledons</taxon>
        <taxon>Gunneridae</taxon>
        <taxon>Pentapetalae</taxon>
        <taxon>rosids</taxon>
        <taxon>fabids</taxon>
        <taxon>Rosales</taxon>
        <taxon>Cannabaceae</taxon>
        <taxon>Cannabis</taxon>
    </lineage>
</organism>
<dbReference type="AlphaFoldDB" id="A0A7J6DSM3"/>
<proteinExistence type="predicted"/>
<evidence type="ECO:0000313" key="2">
    <source>
        <dbReference type="Proteomes" id="UP000583929"/>
    </source>
</evidence>
<keyword evidence="2" id="KW-1185">Reference proteome</keyword>
<gene>
    <name evidence="1" type="ORF">G4B88_029070</name>
</gene>
<dbReference type="EMBL" id="JAATIQ010000653">
    <property type="protein sequence ID" value="KAF4349101.1"/>
    <property type="molecule type" value="Genomic_DNA"/>
</dbReference>
<dbReference type="Proteomes" id="UP000583929">
    <property type="component" value="Unassembled WGS sequence"/>
</dbReference>
<reference evidence="1 2" key="1">
    <citation type="journal article" date="2020" name="bioRxiv">
        <title>Sequence and annotation of 42 cannabis genomes reveals extensive copy number variation in cannabinoid synthesis and pathogen resistance genes.</title>
        <authorList>
            <person name="Mckernan K.J."/>
            <person name="Helbert Y."/>
            <person name="Kane L.T."/>
            <person name="Ebling H."/>
            <person name="Zhang L."/>
            <person name="Liu B."/>
            <person name="Eaton Z."/>
            <person name="Mclaughlin S."/>
            <person name="Kingan S."/>
            <person name="Baybayan P."/>
            <person name="Concepcion G."/>
            <person name="Jordan M."/>
            <person name="Riva A."/>
            <person name="Barbazuk W."/>
            <person name="Harkins T."/>
        </authorList>
    </citation>
    <scope>NUCLEOTIDE SEQUENCE [LARGE SCALE GENOMIC DNA]</scope>
    <source>
        <strain evidence="2">cv. Jamaican Lion 4</strain>
        <tissue evidence="1">Leaf</tissue>
    </source>
</reference>
<name>A0A7J6DSM3_CANSA</name>
<evidence type="ECO:0000313" key="1">
    <source>
        <dbReference type="EMBL" id="KAF4349101.1"/>
    </source>
</evidence>
<protein>
    <submittedName>
        <fullName evidence="1">Uncharacterized protein</fullName>
    </submittedName>
</protein>
<comment type="caution">
    <text evidence="1">The sequence shown here is derived from an EMBL/GenBank/DDBJ whole genome shotgun (WGS) entry which is preliminary data.</text>
</comment>
<accession>A0A7J6DSM3</accession>